<dbReference type="InterPro" id="IPR036388">
    <property type="entry name" value="WH-like_DNA-bd_sf"/>
</dbReference>
<dbReference type="InterPro" id="IPR013325">
    <property type="entry name" value="RNA_pol_sigma_r2"/>
</dbReference>
<reference evidence="8" key="1">
    <citation type="journal article" date="2019" name="Int. J. Syst. Evol. Microbiol.">
        <title>The Global Catalogue of Microorganisms (GCM) 10K type strain sequencing project: providing services to taxonomists for standard genome sequencing and annotation.</title>
        <authorList>
            <consortium name="The Broad Institute Genomics Platform"/>
            <consortium name="The Broad Institute Genome Sequencing Center for Infectious Disease"/>
            <person name="Wu L."/>
            <person name="Ma J."/>
        </authorList>
    </citation>
    <scope>NUCLEOTIDE SEQUENCE [LARGE SCALE GENOMIC DNA]</scope>
    <source>
        <strain evidence="8">CCUG 66188</strain>
    </source>
</reference>
<dbReference type="Gene3D" id="1.10.1740.10">
    <property type="match status" value="1"/>
</dbReference>
<dbReference type="InterPro" id="IPR007627">
    <property type="entry name" value="RNA_pol_sigma70_r2"/>
</dbReference>
<evidence type="ECO:0000256" key="4">
    <source>
        <dbReference type="ARBA" id="ARBA00023163"/>
    </source>
</evidence>
<dbReference type="RefSeq" id="WP_379996032.1">
    <property type="nucleotide sequence ID" value="NZ_JBHSGN010000067.1"/>
</dbReference>
<dbReference type="InterPro" id="IPR014327">
    <property type="entry name" value="RNA_pol_sigma70_bacteroid"/>
</dbReference>
<keyword evidence="8" id="KW-1185">Reference proteome</keyword>
<keyword evidence="2" id="KW-0805">Transcription regulation</keyword>
<evidence type="ECO:0000259" key="6">
    <source>
        <dbReference type="Pfam" id="PF08281"/>
    </source>
</evidence>
<accession>A0ABV9KVM8</accession>
<evidence type="ECO:0000256" key="3">
    <source>
        <dbReference type="ARBA" id="ARBA00023082"/>
    </source>
</evidence>
<dbReference type="Gene3D" id="1.10.10.10">
    <property type="entry name" value="Winged helix-like DNA-binding domain superfamily/Winged helix DNA-binding domain"/>
    <property type="match status" value="1"/>
</dbReference>
<sequence>MDLDQLLEKVVNLDDEKAFEQLFQLFYSPLQNYAKRYIHNQSVYEDIVQEVFVSLWENRKTLHIVSVRNYLLVSVRNHCLNFLKKEGLTYRYQEFVLKTASQKNNEDLYLLTELYEMLDKALAKLPETYRMIFEKHRIEKMSYEDIAEELHISVRTAKRYKCYVMDVLKKELKDYLTLMMLII</sequence>
<dbReference type="InterPro" id="IPR013324">
    <property type="entry name" value="RNA_pol_sigma_r3/r4-like"/>
</dbReference>
<dbReference type="Pfam" id="PF04542">
    <property type="entry name" value="Sigma70_r2"/>
    <property type="match status" value="1"/>
</dbReference>
<dbReference type="NCBIfam" id="TIGR02985">
    <property type="entry name" value="Sig70_bacteroi1"/>
    <property type="match status" value="1"/>
</dbReference>
<dbReference type="CDD" id="cd06171">
    <property type="entry name" value="Sigma70_r4"/>
    <property type="match status" value="1"/>
</dbReference>
<keyword evidence="3" id="KW-0731">Sigma factor</keyword>
<dbReference type="PANTHER" id="PTHR43133">
    <property type="entry name" value="RNA POLYMERASE ECF-TYPE SIGMA FACTO"/>
    <property type="match status" value="1"/>
</dbReference>
<dbReference type="InterPro" id="IPR039425">
    <property type="entry name" value="RNA_pol_sigma-70-like"/>
</dbReference>
<evidence type="ECO:0000313" key="7">
    <source>
        <dbReference type="EMBL" id="MFC4674090.1"/>
    </source>
</evidence>
<dbReference type="SUPFAM" id="SSF88659">
    <property type="entry name" value="Sigma3 and sigma4 domains of RNA polymerase sigma factors"/>
    <property type="match status" value="1"/>
</dbReference>
<dbReference type="NCBIfam" id="TIGR02937">
    <property type="entry name" value="sigma70-ECF"/>
    <property type="match status" value="1"/>
</dbReference>
<dbReference type="InterPro" id="IPR014284">
    <property type="entry name" value="RNA_pol_sigma-70_dom"/>
</dbReference>
<organism evidence="7 8">
    <name type="scientific">Dysgonomonas termitidis</name>
    <dbReference type="NCBI Taxonomy" id="1516126"/>
    <lineage>
        <taxon>Bacteria</taxon>
        <taxon>Pseudomonadati</taxon>
        <taxon>Bacteroidota</taxon>
        <taxon>Bacteroidia</taxon>
        <taxon>Bacteroidales</taxon>
        <taxon>Dysgonomonadaceae</taxon>
        <taxon>Dysgonomonas</taxon>
    </lineage>
</organism>
<dbReference type="Pfam" id="PF08281">
    <property type="entry name" value="Sigma70_r4_2"/>
    <property type="match status" value="1"/>
</dbReference>
<protein>
    <submittedName>
        <fullName evidence="7">RNA polymerase sigma-70 factor</fullName>
    </submittedName>
</protein>
<evidence type="ECO:0000259" key="5">
    <source>
        <dbReference type="Pfam" id="PF04542"/>
    </source>
</evidence>
<evidence type="ECO:0000313" key="8">
    <source>
        <dbReference type="Proteomes" id="UP001596023"/>
    </source>
</evidence>
<dbReference type="SUPFAM" id="SSF88946">
    <property type="entry name" value="Sigma2 domain of RNA polymerase sigma factors"/>
    <property type="match status" value="1"/>
</dbReference>
<proteinExistence type="inferred from homology"/>
<evidence type="ECO:0000256" key="1">
    <source>
        <dbReference type="ARBA" id="ARBA00010641"/>
    </source>
</evidence>
<dbReference type="EMBL" id="JBHSGN010000067">
    <property type="protein sequence ID" value="MFC4674090.1"/>
    <property type="molecule type" value="Genomic_DNA"/>
</dbReference>
<keyword evidence="4" id="KW-0804">Transcription</keyword>
<comment type="similarity">
    <text evidence="1">Belongs to the sigma-70 factor family. ECF subfamily.</text>
</comment>
<name>A0ABV9KVM8_9BACT</name>
<feature type="domain" description="RNA polymerase sigma-70 region 2" evidence="5">
    <location>
        <begin position="22"/>
        <end position="87"/>
    </location>
</feature>
<comment type="caution">
    <text evidence="7">The sequence shown here is derived from an EMBL/GenBank/DDBJ whole genome shotgun (WGS) entry which is preliminary data.</text>
</comment>
<evidence type="ECO:0000256" key="2">
    <source>
        <dbReference type="ARBA" id="ARBA00023015"/>
    </source>
</evidence>
<dbReference type="InterPro" id="IPR013249">
    <property type="entry name" value="RNA_pol_sigma70_r4_t2"/>
</dbReference>
<feature type="domain" description="RNA polymerase sigma factor 70 region 4 type 2" evidence="6">
    <location>
        <begin position="116"/>
        <end position="160"/>
    </location>
</feature>
<gene>
    <name evidence="7" type="ORF">ACFO6W_10315</name>
</gene>
<dbReference type="PANTHER" id="PTHR43133:SF46">
    <property type="entry name" value="RNA POLYMERASE SIGMA-70 FACTOR ECF SUBFAMILY"/>
    <property type="match status" value="1"/>
</dbReference>
<dbReference type="Proteomes" id="UP001596023">
    <property type="component" value="Unassembled WGS sequence"/>
</dbReference>